<gene>
    <name evidence="1" type="ORF">V6N12_060019</name>
</gene>
<dbReference type="EMBL" id="JBBPBM010000036">
    <property type="protein sequence ID" value="KAK8529232.1"/>
    <property type="molecule type" value="Genomic_DNA"/>
</dbReference>
<organism evidence="1 2">
    <name type="scientific">Hibiscus sabdariffa</name>
    <name type="common">roselle</name>
    <dbReference type="NCBI Taxonomy" id="183260"/>
    <lineage>
        <taxon>Eukaryota</taxon>
        <taxon>Viridiplantae</taxon>
        <taxon>Streptophyta</taxon>
        <taxon>Embryophyta</taxon>
        <taxon>Tracheophyta</taxon>
        <taxon>Spermatophyta</taxon>
        <taxon>Magnoliopsida</taxon>
        <taxon>eudicotyledons</taxon>
        <taxon>Gunneridae</taxon>
        <taxon>Pentapetalae</taxon>
        <taxon>rosids</taxon>
        <taxon>malvids</taxon>
        <taxon>Malvales</taxon>
        <taxon>Malvaceae</taxon>
        <taxon>Malvoideae</taxon>
        <taxon>Hibiscus</taxon>
    </lineage>
</organism>
<evidence type="ECO:0000313" key="2">
    <source>
        <dbReference type="Proteomes" id="UP001472677"/>
    </source>
</evidence>
<accession>A0ABR2D370</accession>
<protein>
    <submittedName>
        <fullName evidence="1">Uncharacterized protein</fullName>
    </submittedName>
</protein>
<dbReference type="Proteomes" id="UP001472677">
    <property type="component" value="Unassembled WGS sequence"/>
</dbReference>
<sequence>MLRFSTLVRFGSDFVVLVATLIDWNLVSKAVGFGHVEVLGGFVVLGVLDQLGGSYPLVLLCLRIGDGTALFAWSSLGVKESLTFGLYNKFGCLAIFG</sequence>
<keyword evidence="2" id="KW-1185">Reference proteome</keyword>
<proteinExistence type="predicted"/>
<reference evidence="1 2" key="1">
    <citation type="journal article" date="2024" name="G3 (Bethesda)">
        <title>Genome assembly of Hibiscus sabdariffa L. provides insights into metabolisms of medicinal natural products.</title>
        <authorList>
            <person name="Kim T."/>
        </authorList>
    </citation>
    <scope>NUCLEOTIDE SEQUENCE [LARGE SCALE GENOMIC DNA]</scope>
    <source>
        <strain evidence="1">TK-2024</strain>
        <tissue evidence="1">Old leaves</tissue>
    </source>
</reference>
<comment type="caution">
    <text evidence="1">The sequence shown here is derived from an EMBL/GenBank/DDBJ whole genome shotgun (WGS) entry which is preliminary data.</text>
</comment>
<evidence type="ECO:0000313" key="1">
    <source>
        <dbReference type="EMBL" id="KAK8529232.1"/>
    </source>
</evidence>
<name>A0ABR2D370_9ROSI</name>